<evidence type="ECO:0000313" key="2">
    <source>
        <dbReference type="EMBL" id="MQM01860.1"/>
    </source>
</evidence>
<dbReference type="OrthoDB" id="771233at2759"/>
<sequence>MEDDLIYAIPWMFPAIWRDLLKLENQIPFFILLDLFTVVATELTNLSLKELAFSFLEAGPLKIVDPFEEEEACNLNRVGEEKLYHLLHFYHILLQPTVDHTDAWTGKPSTCSSMKSVIFEKMNNWMPHILRKPSLPKVVRGPDNMIPCIVELREAGIKFRRKRGAKSVLNVAFRDGFCPNNWHYITTYTTFLDCIVNTAKDVTILQQYNVIENMLGSEEELALLINQLGKDVTVCPRCHYLKRVFREVNEYCESKWHKHRASCMRDYFGTPWSMLSVFAAVALLLMTLIQVIVAILSYQKQ</sequence>
<evidence type="ECO:0000256" key="1">
    <source>
        <dbReference type="SAM" id="Phobius"/>
    </source>
</evidence>
<name>A0A843WG12_COLES</name>
<organism evidence="2 3">
    <name type="scientific">Colocasia esculenta</name>
    <name type="common">Wild taro</name>
    <name type="synonym">Arum esculentum</name>
    <dbReference type="NCBI Taxonomy" id="4460"/>
    <lineage>
        <taxon>Eukaryota</taxon>
        <taxon>Viridiplantae</taxon>
        <taxon>Streptophyta</taxon>
        <taxon>Embryophyta</taxon>
        <taxon>Tracheophyta</taxon>
        <taxon>Spermatophyta</taxon>
        <taxon>Magnoliopsida</taxon>
        <taxon>Liliopsida</taxon>
        <taxon>Araceae</taxon>
        <taxon>Aroideae</taxon>
        <taxon>Colocasieae</taxon>
        <taxon>Colocasia</taxon>
    </lineage>
</organism>
<comment type="caution">
    <text evidence="2">The sequence shown here is derived from an EMBL/GenBank/DDBJ whole genome shotgun (WGS) entry which is preliminary data.</text>
</comment>
<dbReference type="Pfam" id="PF03140">
    <property type="entry name" value="DUF247"/>
    <property type="match status" value="2"/>
</dbReference>
<proteinExistence type="predicted"/>
<gene>
    <name evidence="2" type="ORF">Taro_034617</name>
</gene>
<dbReference type="Proteomes" id="UP000652761">
    <property type="component" value="Unassembled WGS sequence"/>
</dbReference>
<protein>
    <submittedName>
        <fullName evidence="2">Uncharacterized protein</fullName>
    </submittedName>
</protein>
<evidence type="ECO:0000313" key="3">
    <source>
        <dbReference type="Proteomes" id="UP000652761"/>
    </source>
</evidence>
<dbReference type="InterPro" id="IPR004158">
    <property type="entry name" value="DUF247_pln"/>
</dbReference>
<keyword evidence="1" id="KW-1133">Transmembrane helix</keyword>
<dbReference type="AlphaFoldDB" id="A0A843WG12"/>
<feature type="transmembrane region" description="Helical" evidence="1">
    <location>
        <begin position="272"/>
        <end position="298"/>
    </location>
</feature>
<keyword evidence="1" id="KW-0472">Membrane</keyword>
<accession>A0A843WG12</accession>
<dbReference type="PANTHER" id="PTHR31170:SF25">
    <property type="entry name" value="BNAA09G04570D PROTEIN"/>
    <property type="match status" value="1"/>
</dbReference>
<dbReference type="EMBL" id="NMUH01002746">
    <property type="protein sequence ID" value="MQM01860.1"/>
    <property type="molecule type" value="Genomic_DNA"/>
</dbReference>
<keyword evidence="3" id="KW-1185">Reference proteome</keyword>
<keyword evidence="1" id="KW-0812">Transmembrane</keyword>
<dbReference type="PANTHER" id="PTHR31170">
    <property type="entry name" value="BNAC04G53230D PROTEIN"/>
    <property type="match status" value="1"/>
</dbReference>
<reference evidence="2" key="1">
    <citation type="submission" date="2017-07" db="EMBL/GenBank/DDBJ databases">
        <title>Taro Niue Genome Assembly and Annotation.</title>
        <authorList>
            <person name="Atibalentja N."/>
            <person name="Keating K."/>
            <person name="Fields C.J."/>
        </authorList>
    </citation>
    <scope>NUCLEOTIDE SEQUENCE</scope>
    <source>
        <strain evidence="2">Niue_2</strain>
        <tissue evidence="2">Leaf</tissue>
    </source>
</reference>